<sequence>MSYFAPRGNKSSRPSRSSAAPAHNSRLGQQSPPAPANYNNPAAYGCPPQGSSAFPHPDASTYGLNGKPPAKGNHVCQRCHQPFRTADELDRHSFACGAAAIITGMMTPYGYPHPPTSAHLPSPPHDQPCGPPSHPRQGFAVQPSDYPRHQGHPSPNAPGQTHGQPAIRQAQGSHVARPPQ</sequence>
<dbReference type="Proteomes" id="UP000790709">
    <property type="component" value="Unassembled WGS sequence"/>
</dbReference>
<organism evidence="1 2">
    <name type="scientific">Leucogyrophana mollusca</name>
    <dbReference type="NCBI Taxonomy" id="85980"/>
    <lineage>
        <taxon>Eukaryota</taxon>
        <taxon>Fungi</taxon>
        <taxon>Dikarya</taxon>
        <taxon>Basidiomycota</taxon>
        <taxon>Agaricomycotina</taxon>
        <taxon>Agaricomycetes</taxon>
        <taxon>Agaricomycetidae</taxon>
        <taxon>Boletales</taxon>
        <taxon>Boletales incertae sedis</taxon>
        <taxon>Leucogyrophana</taxon>
    </lineage>
</organism>
<name>A0ACB8B8I5_9AGAM</name>
<comment type="caution">
    <text evidence="1">The sequence shown here is derived from an EMBL/GenBank/DDBJ whole genome shotgun (WGS) entry which is preliminary data.</text>
</comment>
<reference evidence="1" key="1">
    <citation type="journal article" date="2021" name="New Phytol.">
        <title>Evolutionary innovations through gain and loss of genes in the ectomycorrhizal Boletales.</title>
        <authorList>
            <person name="Wu G."/>
            <person name="Miyauchi S."/>
            <person name="Morin E."/>
            <person name="Kuo A."/>
            <person name="Drula E."/>
            <person name="Varga T."/>
            <person name="Kohler A."/>
            <person name="Feng B."/>
            <person name="Cao Y."/>
            <person name="Lipzen A."/>
            <person name="Daum C."/>
            <person name="Hundley H."/>
            <person name="Pangilinan J."/>
            <person name="Johnson J."/>
            <person name="Barry K."/>
            <person name="LaButti K."/>
            <person name="Ng V."/>
            <person name="Ahrendt S."/>
            <person name="Min B."/>
            <person name="Choi I.G."/>
            <person name="Park H."/>
            <person name="Plett J.M."/>
            <person name="Magnuson J."/>
            <person name="Spatafora J.W."/>
            <person name="Nagy L.G."/>
            <person name="Henrissat B."/>
            <person name="Grigoriev I.V."/>
            <person name="Yang Z.L."/>
            <person name="Xu J."/>
            <person name="Martin F.M."/>
        </authorList>
    </citation>
    <scope>NUCLEOTIDE SEQUENCE</scope>
    <source>
        <strain evidence="1">KUC20120723A-06</strain>
    </source>
</reference>
<evidence type="ECO:0000313" key="2">
    <source>
        <dbReference type="Proteomes" id="UP000790709"/>
    </source>
</evidence>
<accession>A0ACB8B8I5</accession>
<protein>
    <submittedName>
        <fullName evidence="1">Uncharacterized protein</fullName>
    </submittedName>
</protein>
<keyword evidence="2" id="KW-1185">Reference proteome</keyword>
<evidence type="ECO:0000313" key="1">
    <source>
        <dbReference type="EMBL" id="KAH7921982.1"/>
    </source>
</evidence>
<proteinExistence type="predicted"/>
<gene>
    <name evidence="1" type="ORF">BV22DRAFT_1131813</name>
</gene>
<dbReference type="EMBL" id="MU266503">
    <property type="protein sequence ID" value="KAH7921982.1"/>
    <property type="molecule type" value="Genomic_DNA"/>
</dbReference>